<evidence type="ECO:0000256" key="7">
    <source>
        <dbReference type="ARBA" id="ARBA00022490"/>
    </source>
</evidence>
<dbReference type="FunFam" id="3.40.50.1260:FF:000006">
    <property type="entry name" value="Phosphoglycerate kinase"/>
    <property type="match status" value="1"/>
</dbReference>
<sequence>MKSIKNIEIKEGEKIFLRVDYNVPLKEGKVADDTRIKRTLPTIEYLLERKPILILCSHLGRPKGKVVPELSLKPVAERLSEILNKEVHFSEEIVGENVIKKINSLKPGEIILLENIRFHPGETKDDEEFAKELRKLADTYVNDAFGACHRKHTSVHSLAKFFEKKAAGFLLFEETKNLRRVRENPERPAIAILGGAKIDDKIGIIEGLLEVMDKILIGGGMMFTFWKAKGKNTGKSIFTEEYVEKAKELLKNEKIIVAEDALCAENLESEEVKNLEEIPENMAGYDIGEKSIERFKNEIKNAKTIFWNGPMGVFENEKFKKGSFEIAKMIAKITEEGAFSLAGGGETISVIKNAGVREKFSYISTGGGASLEFMEKGTLPGIEALEE</sequence>
<feature type="binding site" evidence="13">
    <location>
        <position position="117"/>
    </location>
    <ligand>
        <name>substrate</name>
    </ligand>
</feature>
<gene>
    <name evidence="13" type="primary">pgk</name>
    <name evidence="17" type="ORF">ENT96_00870</name>
</gene>
<accession>A0A7V4ABG4</accession>
<evidence type="ECO:0000256" key="16">
    <source>
        <dbReference type="RuleBase" id="RU000532"/>
    </source>
</evidence>
<evidence type="ECO:0000256" key="4">
    <source>
        <dbReference type="ARBA" id="ARBA00011245"/>
    </source>
</evidence>
<comment type="subcellular location">
    <subcellularLocation>
        <location evidence="13">Cytoplasm</location>
    </subcellularLocation>
</comment>
<dbReference type="PANTHER" id="PTHR11406">
    <property type="entry name" value="PHOSPHOGLYCERATE KINASE"/>
    <property type="match status" value="1"/>
</dbReference>
<feature type="binding site" evidence="13 14">
    <location>
        <begin position="58"/>
        <end position="61"/>
    </location>
    <ligand>
        <name>substrate</name>
    </ligand>
</feature>
<feature type="binding site" evidence="13">
    <location>
        <begin position="344"/>
        <end position="347"/>
    </location>
    <ligand>
        <name>ATP</name>
        <dbReference type="ChEBI" id="CHEBI:30616"/>
    </ligand>
</feature>
<keyword evidence="11 13" id="KW-0067">ATP-binding</keyword>
<dbReference type="GO" id="GO:0006096">
    <property type="term" value="P:glycolytic process"/>
    <property type="evidence" value="ECO:0007669"/>
    <property type="project" value="UniProtKB-UniRule"/>
</dbReference>
<dbReference type="GO" id="GO:0005524">
    <property type="term" value="F:ATP binding"/>
    <property type="evidence" value="ECO:0007669"/>
    <property type="project" value="UniProtKB-KW"/>
</dbReference>
<dbReference type="PRINTS" id="PR00477">
    <property type="entry name" value="PHGLYCKINASE"/>
</dbReference>
<evidence type="ECO:0000256" key="6">
    <source>
        <dbReference type="ARBA" id="ARBA00016471"/>
    </source>
</evidence>
<evidence type="ECO:0000256" key="12">
    <source>
        <dbReference type="ARBA" id="ARBA00023152"/>
    </source>
</evidence>
<dbReference type="Gene3D" id="3.40.50.1260">
    <property type="entry name" value="Phosphoglycerate kinase, N-terminal domain"/>
    <property type="match status" value="2"/>
</dbReference>
<evidence type="ECO:0000256" key="8">
    <source>
        <dbReference type="ARBA" id="ARBA00022679"/>
    </source>
</evidence>
<dbReference type="GO" id="GO:0043531">
    <property type="term" value="F:ADP binding"/>
    <property type="evidence" value="ECO:0007669"/>
    <property type="project" value="TreeGrafter"/>
</dbReference>
<feature type="binding site" evidence="13">
    <location>
        <position position="150"/>
    </location>
    <ligand>
        <name>substrate</name>
    </ligand>
</feature>
<evidence type="ECO:0000256" key="1">
    <source>
        <dbReference type="ARBA" id="ARBA00000642"/>
    </source>
</evidence>
<feature type="binding site" evidence="13 15">
    <location>
        <position position="284"/>
    </location>
    <ligand>
        <name>ATP</name>
        <dbReference type="ChEBI" id="CHEBI:30616"/>
    </ligand>
</feature>
<dbReference type="Pfam" id="PF00162">
    <property type="entry name" value="PGK"/>
    <property type="match status" value="1"/>
</dbReference>
<dbReference type="InterPro" id="IPR036043">
    <property type="entry name" value="Phosphoglycerate_kinase_sf"/>
</dbReference>
<evidence type="ECO:0000256" key="14">
    <source>
        <dbReference type="PIRSR" id="PIRSR000724-1"/>
    </source>
</evidence>
<dbReference type="GO" id="GO:0005829">
    <property type="term" value="C:cytosol"/>
    <property type="evidence" value="ECO:0007669"/>
    <property type="project" value="TreeGrafter"/>
</dbReference>
<comment type="similarity">
    <text evidence="3 13 16">Belongs to the phosphoglycerate kinase family.</text>
</comment>
<comment type="subunit">
    <text evidence="4 13">Monomer.</text>
</comment>
<dbReference type="SUPFAM" id="SSF53748">
    <property type="entry name" value="Phosphoglycerate kinase"/>
    <property type="match status" value="1"/>
</dbReference>
<feature type="binding site" evidence="14">
    <location>
        <position position="150"/>
    </location>
    <ligand>
        <name>(2R)-3-phosphoglycerate</name>
        <dbReference type="ChEBI" id="CHEBI:58272"/>
    </ligand>
</feature>
<feature type="binding site" evidence="13 15">
    <location>
        <position position="315"/>
    </location>
    <ligand>
        <name>ATP</name>
        <dbReference type="ChEBI" id="CHEBI:30616"/>
    </ligand>
</feature>
<evidence type="ECO:0000256" key="3">
    <source>
        <dbReference type="ARBA" id="ARBA00008982"/>
    </source>
</evidence>
<dbReference type="InterPro" id="IPR001576">
    <property type="entry name" value="Phosphoglycerate_kinase"/>
</dbReference>
<reference evidence="17" key="1">
    <citation type="journal article" date="2020" name="mSystems">
        <title>Genome- and Community-Level Interaction Insights into Carbon Utilization and Element Cycling Functions of Hydrothermarchaeota in Hydrothermal Sediment.</title>
        <authorList>
            <person name="Zhou Z."/>
            <person name="Liu Y."/>
            <person name="Xu W."/>
            <person name="Pan J."/>
            <person name="Luo Z.H."/>
            <person name="Li M."/>
        </authorList>
    </citation>
    <scope>NUCLEOTIDE SEQUENCE [LARGE SCALE GENOMIC DNA]</scope>
    <source>
        <strain evidence="17">SpSt-626</strain>
    </source>
</reference>
<feature type="binding site" evidence="13">
    <location>
        <position position="35"/>
    </location>
    <ligand>
        <name>substrate</name>
    </ligand>
</feature>
<comment type="catalytic activity">
    <reaction evidence="1 13 16">
        <text>(2R)-3-phosphoglycerate + ATP = (2R)-3-phospho-glyceroyl phosphate + ADP</text>
        <dbReference type="Rhea" id="RHEA:14801"/>
        <dbReference type="ChEBI" id="CHEBI:30616"/>
        <dbReference type="ChEBI" id="CHEBI:57604"/>
        <dbReference type="ChEBI" id="CHEBI:58272"/>
        <dbReference type="ChEBI" id="CHEBI:456216"/>
        <dbReference type="EC" id="2.7.2.3"/>
    </reaction>
</comment>
<feature type="binding site" evidence="14">
    <location>
        <position position="117"/>
    </location>
    <ligand>
        <name>(2R)-3-phosphoglycerate</name>
        <dbReference type="ChEBI" id="CHEBI:58272"/>
    </ligand>
</feature>
<dbReference type="AlphaFoldDB" id="A0A7V4ABG4"/>
<evidence type="ECO:0000256" key="9">
    <source>
        <dbReference type="ARBA" id="ARBA00022741"/>
    </source>
</evidence>
<name>A0A7V4ABG4_UNCW3</name>
<comment type="pathway">
    <text evidence="2 13">Carbohydrate degradation; glycolysis; pyruvate from D-glyceraldehyde 3-phosphate: step 2/5.</text>
</comment>
<dbReference type="InterPro" id="IPR015824">
    <property type="entry name" value="Phosphoglycerate_kinase_N"/>
</dbReference>
<keyword evidence="10 13" id="KW-0418">Kinase</keyword>
<evidence type="ECO:0000256" key="15">
    <source>
        <dbReference type="PIRSR" id="PIRSR000724-2"/>
    </source>
</evidence>
<keyword evidence="9 13" id="KW-0547">Nucleotide-binding</keyword>
<dbReference type="HAMAP" id="MF_00145">
    <property type="entry name" value="Phosphoglyc_kinase"/>
    <property type="match status" value="1"/>
</dbReference>
<dbReference type="UniPathway" id="UPA00109">
    <property type="reaction ID" value="UER00185"/>
</dbReference>
<comment type="caution">
    <text evidence="17">The sequence shown here is derived from an EMBL/GenBank/DDBJ whole genome shotgun (WGS) entry which is preliminary data.</text>
</comment>
<feature type="binding site" evidence="14">
    <location>
        <position position="35"/>
    </location>
    <ligand>
        <name>(2R)-3-phosphoglycerate</name>
        <dbReference type="ChEBI" id="CHEBI:58272"/>
    </ligand>
</feature>
<evidence type="ECO:0000256" key="10">
    <source>
        <dbReference type="ARBA" id="ARBA00022777"/>
    </source>
</evidence>
<keyword evidence="7 13" id="KW-0963">Cytoplasm</keyword>
<feature type="binding site" evidence="13 15">
    <location>
        <position position="201"/>
    </location>
    <ligand>
        <name>ATP</name>
        <dbReference type="ChEBI" id="CHEBI:30616"/>
    </ligand>
</feature>
<protein>
    <recommendedName>
        <fullName evidence="6 13">Phosphoglycerate kinase</fullName>
        <ecNumber evidence="5 13">2.7.2.3</ecNumber>
    </recommendedName>
</protein>
<evidence type="ECO:0000256" key="11">
    <source>
        <dbReference type="ARBA" id="ARBA00022840"/>
    </source>
</evidence>
<organism evidence="17">
    <name type="scientific">candidate division WOR-3 bacterium</name>
    <dbReference type="NCBI Taxonomy" id="2052148"/>
    <lineage>
        <taxon>Bacteria</taxon>
        <taxon>Bacteria division WOR-3</taxon>
    </lineage>
</organism>
<keyword evidence="8 13" id="KW-0808">Transferase</keyword>
<evidence type="ECO:0000313" key="17">
    <source>
        <dbReference type="EMBL" id="HGM97588.1"/>
    </source>
</evidence>
<dbReference type="PANTHER" id="PTHR11406:SF23">
    <property type="entry name" value="PHOSPHOGLYCERATE KINASE 1, CHLOROPLASTIC-RELATED"/>
    <property type="match status" value="1"/>
</dbReference>
<dbReference type="PIRSF" id="PIRSF000724">
    <property type="entry name" value="Pgk"/>
    <property type="match status" value="1"/>
</dbReference>
<proteinExistence type="inferred from homology"/>
<evidence type="ECO:0000256" key="2">
    <source>
        <dbReference type="ARBA" id="ARBA00004838"/>
    </source>
</evidence>
<evidence type="ECO:0000256" key="5">
    <source>
        <dbReference type="ARBA" id="ARBA00013061"/>
    </source>
</evidence>
<keyword evidence="12 13" id="KW-0324">Glycolysis</keyword>
<dbReference type="GO" id="GO:0006094">
    <property type="term" value="P:gluconeogenesis"/>
    <property type="evidence" value="ECO:0007669"/>
    <property type="project" value="TreeGrafter"/>
</dbReference>
<feature type="binding site" evidence="13 14">
    <location>
        <begin position="20"/>
        <end position="22"/>
    </location>
    <ligand>
        <name>substrate</name>
    </ligand>
</feature>
<dbReference type="EMBL" id="DTAR01000077">
    <property type="protein sequence ID" value="HGM97588.1"/>
    <property type="molecule type" value="Genomic_DNA"/>
</dbReference>
<dbReference type="FunFam" id="3.40.50.1260:FF:000031">
    <property type="entry name" value="Phosphoglycerate kinase 1"/>
    <property type="match status" value="1"/>
</dbReference>
<dbReference type="EC" id="2.7.2.3" evidence="5 13"/>
<dbReference type="GO" id="GO:0004618">
    <property type="term" value="F:phosphoglycerate kinase activity"/>
    <property type="evidence" value="ECO:0007669"/>
    <property type="project" value="UniProtKB-UniRule"/>
</dbReference>
<evidence type="ECO:0000256" key="13">
    <source>
        <dbReference type="HAMAP-Rule" id="MF_00145"/>
    </source>
</evidence>